<dbReference type="EC" id="3.4.16.4" evidence="5"/>
<evidence type="ECO:0000256" key="5">
    <source>
        <dbReference type="ARBA" id="ARBA00012448"/>
    </source>
</evidence>
<organism evidence="28 29">
    <name type="scientific">Niveispirillum cyanobacteriorum</name>
    <dbReference type="NCBI Taxonomy" id="1612173"/>
    <lineage>
        <taxon>Bacteria</taxon>
        <taxon>Pseudomonadati</taxon>
        <taxon>Pseudomonadota</taxon>
        <taxon>Alphaproteobacteria</taxon>
        <taxon>Rhodospirillales</taxon>
        <taxon>Azospirillaceae</taxon>
        <taxon>Niveispirillum</taxon>
    </lineage>
</organism>
<evidence type="ECO:0000256" key="21">
    <source>
        <dbReference type="ARBA" id="ARBA00023268"/>
    </source>
</evidence>
<evidence type="ECO:0000256" key="19">
    <source>
        <dbReference type="ARBA" id="ARBA00023136"/>
    </source>
</evidence>
<dbReference type="GO" id="GO:0009002">
    <property type="term" value="F:serine-type D-Ala-D-Ala carboxypeptidase activity"/>
    <property type="evidence" value="ECO:0007669"/>
    <property type="project" value="UniProtKB-EC"/>
</dbReference>
<keyword evidence="8" id="KW-0997">Cell inner membrane</keyword>
<comment type="similarity">
    <text evidence="3">In the C-terminal section; belongs to the transpeptidase family.</text>
</comment>
<dbReference type="PANTHER" id="PTHR32282:SF27">
    <property type="entry name" value="PENICILLIN-BINDING PROTEIN 1A"/>
    <property type="match status" value="1"/>
</dbReference>
<dbReference type="GO" id="GO:0046677">
    <property type="term" value="P:response to antibiotic"/>
    <property type="evidence" value="ECO:0007669"/>
    <property type="project" value="UniProtKB-KW"/>
</dbReference>
<evidence type="ECO:0000256" key="10">
    <source>
        <dbReference type="ARBA" id="ARBA00022670"/>
    </source>
</evidence>
<dbReference type="Pfam" id="PF17092">
    <property type="entry name" value="PCB_OB"/>
    <property type="match status" value="1"/>
</dbReference>
<evidence type="ECO:0000256" key="11">
    <source>
        <dbReference type="ARBA" id="ARBA00022676"/>
    </source>
</evidence>
<comment type="pathway">
    <text evidence="2">Cell wall biogenesis; peptidoglycan biosynthesis.</text>
</comment>
<evidence type="ECO:0000256" key="15">
    <source>
        <dbReference type="ARBA" id="ARBA00022960"/>
    </source>
</evidence>
<dbReference type="Gene3D" id="1.10.3810.10">
    <property type="entry name" value="Biosynthetic peptidoglycan transglycosylase-like"/>
    <property type="match status" value="1"/>
</dbReference>
<keyword evidence="14" id="KW-0378">Hydrolase</keyword>
<dbReference type="GO" id="GO:0071555">
    <property type="term" value="P:cell wall organization"/>
    <property type="evidence" value="ECO:0007669"/>
    <property type="project" value="UniProtKB-KW"/>
</dbReference>
<evidence type="ECO:0000256" key="14">
    <source>
        <dbReference type="ARBA" id="ARBA00022801"/>
    </source>
</evidence>
<keyword evidence="29" id="KW-1185">Reference proteome</keyword>
<keyword evidence="17" id="KW-0573">Peptidoglycan synthesis</keyword>
<dbReference type="InterPro" id="IPR001264">
    <property type="entry name" value="Glyco_trans_51"/>
</dbReference>
<evidence type="ECO:0000256" key="9">
    <source>
        <dbReference type="ARBA" id="ARBA00022645"/>
    </source>
</evidence>
<keyword evidence="19" id="KW-0472">Membrane</keyword>
<dbReference type="InterPro" id="IPR050396">
    <property type="entry name" value="Glycosyltr_51/Transpeptidase"/>
</dbReference>
<evidence type="ECO:0000256" key="13">
    <source>
        <dbReference type="ARBA" id="ARBA00022692"/>
    </source>
</evidence>
<dbReference type="Pfam" id="PF00912">
    <property type="entry name" value="Transgly"/>
    <property type="match status" value="1"/>
</dbReference>
<evidence type="ECO:0000256" key="27">
    <source>
        <dbReference type="SAM" id="MobiDB-lite"/>
    </source>
</evidence>
<dbReference type="SUPFAM" id="SSF53955">
    <property type="entry name" value="Lysozyme-like"/>
    <property type="match status" value="1"/>
</dbReference>
<dbReference type="InterPro" id="IPR001460">
    <property type="entry name" value="PCN-bd_Tpept"/>
</dbReference>
<comment type="similarity">
    <text evidence="4">In the N-terminal section; belongs to the glycosyltransferase 51 family.</text>
</comment>
<evidence type="ECO:0000256" key="18">
    <source>
        <dbReference type="ARBA" id="ARBA00022989"/>
    </source>
</evidence>
<reference evidence="28 29" key="1">
    <citation type="submission" date="2017-12" db="EMBL/GenBank/DDBJ databases">
        <title>Genomes of bacteria within cyanobacterial aggregates.</title>
        <authorList>
            <person name="Cai H."/>
        </authorList>
    </citation>
    <scope>NUCLEOTIDE SEQUENCE [LARGE SCALE GENOMIC DNA]</scope>
    <source>
        <strain evidence="28 29">TH16</strain>
    </source>
</reference>
<dbReference type="GO" id="GO:0008955">
    <property type="term" value="F:peptidoglycan glycosyltransferase activity"/>
    <property type="evidence" value="ECO:0007669"/>
    <property type="project" value="UniProtKB-EC"/>
</dbReference>
<evidence type="ECO:0000256" key="22">
    <source>
        <dbReference type="ARBA" id="ARBA00023316"/>
    </source>
</evidence>
<evidence type="ECO:0000256" key="8">
    <source>
        <dbReference type="ARBA" id="ARBA00022519"/>
    </source>
</evidence>
<dbReference type="PANTHER" id="PTHR32282">
    <property type="entry name" value="BINDING PROTEIN TRANSPEPTIDASE, PUTATIVE-RELATED"/>
    <property type="match status" value="1"/>
</dbReference>
<evidence type="ECO:0000256" key="16">
    <source>
        <dbReference type="ARBA" id="ARBA00022968"/>
    </source>
</evidence>
<evidence type="ECO:0000313" key="28">
    <source>
        <dbReference type="EMBL" id="AUN29659.1"/>
    </source>
</evidence>
<dbReference type="InterPro" id="IPR036950">
    <property type="entry name" value="PBP_transglycosylase"/>
</dbReference>
<dbReference type="FunFam" id="1.10.3810.10:FF:000003">
    <property type="entry name" value="Penicillin-binding protein 1a"/>
    <property type="match status" value="1"/>
</dbReference>
<evidence type="ECO:0000313" key="29">
    <source>
        <dbReference type="Proteomes" id="UP000234752"/>
    </source>
</evidence>
<evidence type="ECO:0000256" key="4">
    <source>
        <dbReference type="ARBA" id="ARBA00007739"/>
    </source>
</evidence>
<keyword evidence="12" id="KW-0808">Transferase</keyword>
<comment type="pathway">
    <text evidence="26">Glycan biosynthesis.</text>
</comment>
<dbReference type="EC" id="2.4.99.28" evidence="24"/>
<dbReference type="RefSeq" id="WP_102111383.1">
    <property type="nucleotide sequence ID" value="NZ_BMGN01000003.1"/>
</dbReference>
<dbReference type="OrthoDB" id="9766909at2"/>
<dbReference type="KEGG" id="ncb:C0V82_05035"/>
<keyword evidence="16" id="KW-0735">Signal-anchor</keyword>
<evidence type="ECO:0000256" key="26">
    <source>
        <dbReference type="ARBA" id="ARBA00060592"/>
    </source>
</evidence>
<dbReference type="GO" id="GO:0030288">
    <property type="term" value="C:outer membrane-bounded periplasmic space"/>
    <property type="evidence" value="ECO:0007669"/>
    <property type="project" value="TreeGrafter"/>
</dbReference>
<evidence type="ECO:0000256" key="20">
    <source>
        <dbReference type="ARBA" id="ARBA00023251"/>
    </source>
</evidence>
<keyword evidence="20" id="KW-0046">Antibiotic resistance</keyword>
<keyword evidence="13" id="KW-0812">Transmembrane</keyword>
<dbReference type="GO" id="GO:0009252">
    <property type="term" value="P:peptidoglycan biosynthetic process"/>
    <property type="evidence" value="ECO:0007669"/>
    <property type="project" value="UniProtKB-UniPathway"/>
</dbReference>
<keyword evidence="22" id="KW-0961">Cell wall biogenesis/degradation</keyword>
<dbReference type="InterPro" id="IPR031376">
    <property type="entry name" value="PCB_OB"/>
</dbReference>
<proteinExistence type="inferred from homology"/>
<dbReference type="GO" id="GO:0006508">
    <property type="term" value="P:proteolysis"/>
    <property type="evidence" value="ECO:0007669"/>
    <property type="project" value="UniProtKB-KW"/>
</dbReference>
<dbReference type="GO" id="GO:0008658">
    <property type="term" value="F:penicillin binding"/>
    <property type="evidence" value="ECO:0007669"/>
    <property type="project" value="InterPro"/>
</dbReference>
<dbReference type="GO" id="GO:0005886">
    <property type="term" value="C:plasma membrane"/>
    <property type="evidence" value="ECO:0007669"/>
    <property type="project" value="UniProtKB-SubCell"/>
</dbReference>
<evidence type="ECO:0000256" key="23">
    <source>
        <dbReference type="ARBA" id="ARBA00034000"/>
    </source>
</evidence>
<dbReference type="InterPro" id="IPR023346">
    <property type="entry name" value="Lysozyme-like_dom_sf"/>
</dbReference>
<keyword evidence="7" id="KW-1003">Cell membrane</keyword>
<evidence type="ECO:0000256" key="24">
    <source>
        <dbReference type="ARBA" id="ARBA00044770"/>
    </source>
</evidence>
<accession>A0A2K9N997</accession>
<sequence>MNRVVKGLLIAGVSLGVLGMAAAGGAWVYFSKDLPDHTTLANYNPSVATRVHAGDGRLVAEFASERRVFVPFAAIPKRVTNAFISAEDQNFYTHHGVDWFAVLRAQVQNVKNIGQGRRPIGASTITQQVTRIFLLSNEVSYVRKIKEAILAGRIEEAMGKDKIIEIYMNEIFLGNRAYGVGAAALNYFNKSMDELTIAEAAFLASLPKAPDRYYRERHRDAAIARRNYVIGRMEEDGYISREEAEAARAEPLTFADRSNDSNVRADYFVEEVRRELAKLYGEQTLYAGGLSVRTTLDPDIQAAASTALRNGLLAYDRRDGWRGPITRFDSLDGWQEQLEDVRTPPGGEEWDLAVVLSAGADAVEVGLADGSKGQIPLSELKWARKVKDGKFVGPSIQKASDALSPGEVVLVEPLDEKASSLGLRQIPEVQGALVAMDPHTGRVLAMSGGFSARISVFNRATQAYRQPGSAFKPFVYLAALDQGFTPSTLVLDAPFALDQGGGLGKWKPSNYTEKYYGPTPLRVGIEKSRNVMTVRLAQYIGMDPIVDVARRFGIKDDLQPTLSMALGAGETTVLRLTAAYSMLVNGGRKIEPSFIDRVQDKAGKTVYRHDTRDCAGCQTVLPVAAAVPPGSVPVTPVAPVVAPVAADPDTLPLIPDPREQIADPRTVYQIVSMLEGVVQRGTGVRLREIGKPLAGKTGTTNDAMDAWFVGFSPDLAVGIFVGYDQPRSMGDHESGSTIAVPIAKDFMSAALKDAPATPFRVPPGLQLVRIDPETGRPASPGQRNAIWEGFIPGTEPKGQQGVLDGGDAGAGFVQGQPQPTGTTPQPTVGTGTGGVY</sequence>
<evidence type="ECO:0000256" key="7">
    <source>
        <dbReference type="ARBA" id="ARBA00022475"/>
    </source>
</evidence>
<keyword evidence="15" id="KW-0133">Cell shape</keyword>
<dbReference type="Gene3D" id="3.40.710.10">
    <property type="entry name" value="DD-peptidase/beta-lactamase superfamily"/>
    <property type="match status" value="2"/>
</dbReference>
<keyword evidence="21" id="KW-0511">Multifunctional enzyme</keyword>
<evidence type="ECO:0000256" key="3">
    <source>
        <dbReference type="ARBA" id="ARBA00007090"/>
    </source>
</evidence>
<gene>
    <name evidence="28" type="ORF">C0V82_05035</name>
</gene>
<keyword evidence="18" id="KW-1133">Transmembrane helix</keyword>
<evidence type="ECO:0000256" key="25">
    <source>
        <dbReference type="ARBA" id="ARBA00049902"/>
    </source>
</evidence>
<dbReference type="EMBL" id="CP025611">
    <property type="protein sequence ID" value="AUN29659.1"/>
    <property type="molecule type" value="Genomic_DNA"/>
</dbReference>
<evidence type="ECO:0000256" key="2">
    <source>
        <dbReference type="ARBA" id="ARBA00004752"/>
    </source>
</evidence>
<evidence type="ECO:0000256" key="6">
    <source>
        <dbReference type="ARBA" id="ARBA00018638"/>
    </source>
</evidence>
<comment type="subcellular location">
    <subcellularLocation>
        <location evidence="1">Cell inner membrane</location>
        <topology evidence="1">Single-pass type II membrane protein</topology>
    </subcellularLocation>
</comment>
<name>A0A2K9N997_9PROT</name>
<comment type="catalytic activity">
    <reaction evidence="23">
        <text>Preferential cleavage: (Ac)2-L-Lys-D-Ala-|-D-Ala. Also transpeptidation of peptidyl-alanyl moieties that are N-acyl substituents of D-alanine.</text>
        <dbReference type="EC" id="3.4.16.4"/>
    </reaction>
</comment>
<dbReference type="Proteomes" id="UP000234752">
    <property type="component" value="Chromosome eg_1"/>
</dbReference>
<dbReference type="AlphaFoldDB" id="A0A2K9N997"/>
<keyword evidence="10" id="KW-0645">Protease</keyword>
<evidence type="ECO:0000256" key="12">
    <source>
        <dbReference type="ARBA" id="ARBA00022679"/>
    </source>
</evidence>
<dbReference type="UniPathway" id="UPA00219"/>
<dbReference type="NCBIfam" id="TIGR02074">
    <property type="entry name" value="PBP_1a_fam"/>
    <property type="match status" value="1"/>
</dbReference>
<comment type="catalytic activity">
    <reaction evidence="25">
        <text>[GlcNAc-(1-&gt;4)-Mur2Ac(oyl-L-Ala-gamma-D-Glu-L-Lys-D-Ala-D-Ala)](n)-di-trans,octa-cis-undecaprenyl diphosphate + beta-D-GlcNAc-(1-&gt;4)-Mur2Ac(oyl-L-Ala-gamma-D-Glu-L-Lys-D-Ala-D-Ala)-di-trans,octa-cis-undecaprenyl diphosphate = [GlcNAc-(1-&gt;4)-Mur2Ac(oyl-L-Ala-gamma-D-Glu-L-Lys-D-Ala-D-Ala)](n+1)-di-trans,octa-cis-undecaprenyl diphosphate + di-trans,octa-cis-undecaprenyl diphosphate + H(+)</text>
        <dbReference type="Rhea" id="RHEA:23708"/>
        <dbReference type="Rhea" id="RHEA-COMP:9602"/>
        <dbReference type="Rhea" id="RHEA-COMP:9603"/>
        <dbReference type="ChEBI" id="CHEBI:15378"/>
        <dbReference type="ChEBI" id="CHEBI:58405"/>
        <dbReference type="ChEBI" id="CHEBI:60033"/>
        <dbReference type="ChEBI" id="CHEBI:78435"/>
        <dbReference type="EC" id="2.4.99.28"/>
    </reaction>
</comment>
<feature type="compositionally biased region" description="Low complexity" evidence="27">
    <location>
        <begin position="813"/>
        <end position="829"/>
    </location>
</feature>
<dbReference type="GO" id="GO:0008360">
    <property type="term" value="P:regulation of cell shape"/>
    <property type="evidence" value="ECO:0007669"/>
    <property type="project" value="UniProtKB-KW"/>
</dbReference>
<keyword evidence="11" id="KW-0328">Glycosyltransferase</keyword>
<evidence type="ECO:0000256" key="17">
    <source>
        <dbReference type="ARBA" id="ARBA00022984"/>
    </source>
</evidence>
<protein>
    <recommendedName>
        <fullName evidence="6">Penicillin-binding protein 1A</fullName>
        <ecNumber evidence="24">2.4.99.28</ecNumber>
        <ecNumber evidence="5">3.4.16.4</ecNumber>
    </recommendedName>
</protein>
<feature type="region of interest" description="Disordered" evidence="27">
    <location>
        <begin position="792"/>
        <end position="836"/>
    </location>
</feature>
<dbReference type="SUPFAM" id="SSF56601">
    <property type="entry name" value="beta-lactamase/transpeptidase-like"/>
    <property type="match status" value="1"/>
</dbReference>
<evidence type="ECO:0000256" key="1">
    <source>
        <dbReference type="ARBA" id="ARBA00004249"/>
    </source>
</evidence>
<dbReference type="Pfam" id="PF00905">
    <property type="entry name" value="Transpeptidase"/>
    <property type="match status" value="1"/>
</dbReference>
<keyword evidence="9" id="KW-0121">Carboxypeptidase</keyword>
<dbReference type="InterPro" id="IPR012338">
    <property type="entry name" value="Beta-lactam/transpept-like"/>
</dbReference>